<evidence type="ECO:0000256" key="1">
    <source>
        <dbReference type="ARBA" id="ARBA00004141"/>
    </source>
</evidence>
<feature type="transmembrane region" description="Helical" evidence="7">
    <location>
        <begin position="406"/>
        <end position="428"/>
    </location>
</feature>
<dbReference type="KEGG" id="fas:105266115"/>
<reference evidence="10" key="1">
    <citation type="submission" date="2025-08" db="UniProtKB">
        <authorList>
            <consortium name="RefSeq"/>
        </authorList>
    </citation>
    <scope>IDENTIFICATION</scope>
    <source>
        <strain evidence="10">USDA-PBARC FA_bdor</strain>
        <tissue evidence="10">Whole organism</tissue>
    </source>
</reference>
<evidence type="ECO:0000313" key="9">
    <source>
        <dbReference type="Proteomes" id="UP000694866"/>
    </source>
</evidence>
<keyword evidence="2" id="KW-0813">Transport</keyword>
<dbReference type="FunFam" id="1.20.1250.20:FF:000157">
    <property type="entry name" value="Inorganic phosphate cotransporter"/>
    <property type="match status" value="1"/>
</dbReference>
<dbReference type="FunFam" id="1.20.1250.20:FF:000003">
    <property type="entry name" value="Solute carrier family 17 member 3"/>
    <property type="match status" value="1"/>
</dbReference>
<dbReference type="GO" id="GO:0015293">
    <property type="term" value="F:symporter activity"/>
    <property type="evidence" value="ECO:0007669"/>
    <property type="project" value="UniProtKB-KW"/>
</dbReference>
<dbReference type="GO" id="GO:0006820">
    <property type="term" value="P:monoatomic anion transport"/>
    <property type="evidence" value="ECO:0007669"/>
    <property type="project" value="TreeGrafter"/>
</dbReference>
<feature type="transmembrane region" description="Helical" evidence="7">
    <location>
        <begin position="317"/>
        <end position="334"/>
    </location>
</feature>
<feature type="transmembrane region" description="Helical" evidence="7">
    <location>
        <begin position="54"/>
        <end position="74"/>
    </location>
</feature>
<accession>A0A9R1TZR5</accession>
<feature type="transmembrane region" description="Helical" evidence="7">
    <location>
        <begin position="233"/>
        <end position="256"/>
    </location>
</feature>
<dbReference type="PANTHER" id="PTHR11662:SF457">
    <property type="entry name" value="MAJOR FACILITATOR SUPERFAMILY TRANSPORTER 3"/>
    <property type="match status" value="1"/>
</dbReference>
<feature type="transmembrane region" description="Helical" evidence="7">
    <location>
        <begin position="276"/>
        <end position="297"/>
    </location>
</feature>
<dbReference type="SUPFAM" id="SSF103473">
    <property type="entry name" value="MFS general substrate transporter"/>
    <property type="match status" value="1"/>
</dbReference>
<evidence type="ECO:0000256" key="2">
    <source>
        <dbReference type="ARBA" id="ARBA00022448"/>
    </source>
</evidence>
<evidence type="ECO:0000256" key="5">
    <source>
        <dbReference type="ARBA" id="ARBA00022989"/>
    </source>
</evidence>
<evidence type="ECO:0000313" key="10">
    <source>
        <dbReference type="RefSeq" id="XP_011302333.1"/>
    </source>
</evidence>
<evidence type="ECO:0000259" key="8">
    <source>
        <dbReference type="PROSITE" id="PS50850"/>
    </source>
</evidence>
<keyword evidence="4" id="KW-0769">Symport</keyword>
<feature type="transmembrane region" description="Helical" evidence="7">
    <location>
        <begin position="81"/>
        <end position="101"/>
    </location>
</feature>
<evidence type="ECO:0000256" key="3">
    <source>
        <dbReference type="ARBA" id="ARBA00022692"/>
    </source>
</evidence>
<evidence type="ECO:0000256" key="7">
    <source>
        <dbReference type="SAM" id="Phobius"/>
    </source>
</evidence>
<dbReference type="AlphaFoldDB" id="A0A9R1TZR5"/>
<dbReference type="InterPro" id="IPR020846">
    <property type="entry name" value="MFS_dom"/>
</dbReference>
<dbReference type="CTD" id="33292"/>
<dbReference type="Pfam" id="PF07690">
    <property type="entry name" value="MFS_1"/>
    <property type="match status" value="1"/>
</dbReference>
<protein>
    <submittedName>
        <fullName evidence="10">Inorganic phosphate cotransporter</fullName>
    </submittedName>
</protein>
<feature type="domain" description="Major facilitator superfamily (MFS) profile" evidence="8">
    <location>
        <begin position="1"/>
        <end position="433"/>
    </location>
</feature>
<dbReference type="Gene3D" id="1.20.1250.20">
    <property type="entry name" value="MFS general substrate transporter like domains"/>
    <property type="match status" value="2"/>
</dbReference>
<dbReference type="RefSeq" id="XP_011302333.1">
    <property type="nucleotide sequence ID" value="XM_011304031.1"/>
</dbReference>
<evidence type="ECO:0000256" key="6">
    <source>
        <dbReference type="ARBA" id="ARBA00023136"/>
    </source>
</evidence>
<gene>
    <name evidence="10" type="primary">LOC105266115</name>
</gene>
<dbReference type="CDD" id="cd17318">
    <property type="entry name" value="MFS_SLC17"/>
    <property type="match status" value="1"/>
</dbReference>
<dbReference type="OrthoDB" id="2985014at2759"/>
<evidence type="ECO:0000256" key="4">
    <source>
        <dbReference type="ARBA" id="ARBA00022847"/>
    </source>
</evidence>
<dbReference type="PROSITE" id="PS50850">
    <property type="entry name" value="MFS"/>
    <property type="match status" value="1"/>
</dbReference>
<keyword evidence="9" id="KW-1185">Reference proteome</keyword>
<organism evidence="9 10">
    <name type="scientific">Fopius arisanus</name>
    <dbReference type="NCBI Taxonomy" id="64838"/>
    <lineage>
        <taxon>Eukaryota</taxon>
        <taxon>Metazoa</taxon>
        <taxon>Ecdysozoa</taxon>
        <taxon>Arthropoda</taxon>
        <taxon>Hexapoda</taxon>
        <taxon>Insecta</taxon>
        <taxon>Pterygota</taxon>
        <taxon>Neoptera</taxon>
        <taxon>Endopterygota</taxon>
        <taxon>Hymenoptera</taxon>
        <taxon>Apocrita</taxon>
        <taxon>Ichneumonoidea</taxon>
        <taxon>Braconidae</taxon>
        <taxon>Opiinae</taxon>
        <taxon>Fopius</taxon>
    </lineage>
</organism>
<dbReference type="PANTHER" id="PTHR11662">
    <property type="entry name" value="SOLUTE CARRIER FAMILY 17"/>
    <property type="match status" value="1"/>
</dbReference>
<dbReference type="Proteomes" id="UP000694866">
    <property type="component" value="Unplaced"/>
</dbReference>
<dbReference type="GeneID" id="105266115"/>
<sequence>MAVMGSIGLAIIYGFKVNVSIAILSMVNHTALRNVSMEGMEDGPFLWDKKTQGLIHSMYFTGYLISMIPSGIVAEKISARWVMNIAVLLNAIASVLSPAAANLSFGVFAGMRFIQGLGGGASFPAMHVMIAKWAPPKERNVIGSIIYAGTALGTVISILLTGLIAAELGWKAVFYIEGGLCLIWCTVWWIAIQDSPGEQKRFISTYEKAYILDALGTSGSEHHSSKKIPLGRIFTSMPFIAILVAHFCSNCGWYMLLTQLPTYMNEVLHFDLKTNAGLSSLPYFCMWIFTLILSYLLTNLQGKGTISMTISRKIGTLFASVPPMVCLVLVSYMTNATGAVVVMTIAVTCIGGMYCGFLANHIDIAPNFAGTLVALTNAVATIPGIVVPIVVGYLTSSSDPDVKLFAWKMIFFATAIFYVIEIVVYWVFGTAVEQPWNNINSYDVSDATQSLPLKQGKE</sequence>
<dbReference type="InterPro" id="IPR050382">
    <property type="entry name" value="MFS_Na/Anion_cotransporter"/>
</dbReference>
<feature type="transmembrane region" description="Helical" evidence="7">
    <location>
        <begin position="113"/>
        <end position="133"/>
    </location>
</feature>
<dbReference type="InterPro" id="IPR036259">
    <property type="entry name" value="MFS_trans_sf"/>
</dbReference>
<keyword evidence="3 7" id="KW-0812">Transmembrane</keyword>
<feature type="transmembrane region" description="Helical" evidence="7">
    <location>
        <begin position="172"/>
        <end position="192"/>
    </location>
</feature>
<feature type="transmembrane region" description="Helical" evidence="7">
    <location>
        <begin position="340"/>
        <end position="360"/>
    </location>
</feature>
<keyword evidence="5 7" id="KW-1133">Transmembrane helix</keyword>
<comment type="subcellular location">
    <subcellularLocation>
        <location evidence="1">Membrane</location>
        <topology evidence="1">Multi-pass membrane protein</topology>
    </subcellularLocation>
</comment>
<feature type="transmembrane region" description="Helical" evidence="7">
    <location>
        <begin position="372"/>
        <end position="394"/>
    </location>
</feature>
<dbReference type="InterPro" id="IPR011701">
    <property type="entry name" value="MFS"/>
</dbReference>
<feature type="transmembrane region" description="Helical" evidence="7">
    <location>
        <begin position="145"/>
        <end position="166"/>
    </location>
</feature>
<dbReference type="GO" id="GO:0016020">
    <property type="term" value="C:membrane"/>
    <property type="evidence" value="ECO:0007669"/>
    <property type="project" value="UniProtKB-SubCell"/>
</dbReference>
<name>A0A9R1TZR5_9HYME</name>
<feature type="transmembrane region" description="Helical" evidence="7">
    <location>
        <begin position="7"/>
        <end position="27"/>
    </location>
</feature>
<keyword evidence="6 7" id="KW-0472">Membrane</keyword>
<proteinExistence type="predicted"/>